<dbReference type="Pfam" id="PF05057">
    <property type="entry name" value="DUF676"/>
    <property type="match status" value="3"/>
</dbReference>
<feature type="domain" description="DUF676" evidence="4">
    <location>
        <begin position="280"/>
        <end position="311"/>
    </location>
</feature>
<feature type="compositionally biased region" description="Acidic residues" evidence="3">
    <location>
        <begin position="350"/>
        <end position="360"/>
    </location>
</feature>
<dbReference type="SUPFAM" id="SSF53474">
    <property type="entry name" value="alpha/beta-Hydrolases"/>
    <property type="match status" value="1"/>
</dbReference>
<name>A0A6A6JV39_WESOR</name>
<evidence type="ECO:0000256" key="2">
    <source>
        <dbReference type="ARBA" id="ARBA00022963"/>
    </source>
</evidence>
<dbReference type="EMBL" id="ML986485">
    <property type="protein sequence ID" value="KAF2280084.1"/>
    <property type="molecule type" value="Genomic_DNA"/>
</dbReference>
<organism evidence="5 6">
    <name type="scientific">Westerdykella ornata</name>
    <dbReference type="NCBI Taxonomy" id="318751"/>
    <lineage>
        <taxon>Eukaryota</taxon>
        <taxon>Fungi</taxon>
        <taxon>Dikarya</taxon>
        <taxon>Ascomycota</taxon>
        <taxon>Pezizomycotina</taxon>
        <taxon>Dothideomycetes</taxon>
        <taxon>Pleosporomycetidae</taxon>
        <taxon>Pleosporales</taxon>
        <taxon>Sporormiaceae</taxon>
        <taxon>Westerdykella</taxon>
    </lineage>
</organism>
<comment type="similarity">
    <text evidence="1">Belongs to the putative lipase ROG1 family.</text>
</comment>
<gene>
    <name evidence="5" type="ORF">EI97DRAFT_455010</name>
</gene>
<accession>A0A6A6JV39</accession>
<dbReference type="Gene3D" id="3.40.50.1820">
    <property type="entry name" value="alpha/beta hydrolase"/>
    <property type="match status" value="1"/>
</dbReference>
<dbReference type="GO" id="GO:0047372">
    <property type="term" value="F:monoacylglycerol lipase activity"/>
    <property type="evidence" value="ECO:0007669"/>
    <property type="project" value="TreeGrafter"/>
</dbReference>
<evidence type="ECO:0000313" key="5">
    <source>
        <dbReference type="EMBL" id="KAF2280084.1"/>
    </source>
</evidence>
<dbReference type="GeneID" id="54553778"/>
<reference evidence="5" key="1">
    <citation type="journal article" date="2020" name="Stud. Mycol.">
        <title>101 Dothideomycetes genomes: a test case for predicting lifestyles and emergence of pathogens.</title>
        <authorList>
            <person name="Haridas S."/>
            <person name="Albert R."/>
            <person name="Binder M."/>
            <person name="Bloem J."/>
            <person name="Labutti K."/>
            <person name="Salamov A."/>
            <person name="Andreopoulos B."/>
            <person name="Baker S."/>
            <person name="Barry K."/>
            <person name="Bills G."/>
            <person name="Bluhm B."/>
            <person name="Cannon C."/>
            <person name="Castanera R."/>
            <person name="Culley D."/>
            <person name="Daum C."/>
            <person name="Ezra D."/>
            <person name="Gonzalez J."/>
            <person name="Henrissat B."/>
            <person name="Kuo A."/>
            <person name="Liang C."/>
            <person name="Lipzen A."/>
            <person name="Lutzoni F."/>
            <person name="Magnuson J."/>
            <person name="Mondo S."/>
            <person name="Nolan M."/>
            <person name="Ohm R."/>
            <person name="Pangilinan J."/>
            <person name="Park H.-J."/>
            <person name="Ramirez L."/>
            <person name="Alfaro M."/>
            <person name="Sun H."/>
            <person name="Tritt A."/>
            <person name="Yoshinaga Y."/>
            <person name="Zwiers L.-H."/>
            <person name="Turgeon B."/>
            <person name="Goodwin S."/>
            <person name="Spatafora J."/>
            <person name="Crous P."/>
            <person name="Grigoriev I."/>
        </authorList>
    </citation>
    <scope>NUCLEOTIDE SEQUENCE</scope>
    <source>
        <strain evidence="5">CBS 379.55</strain>
    </source>
</reference>
<protein>
    <submittedName>
        <fullName evidence="5">DUF676-domain-containing protein</fullName>
    </submittedName>
</protein>
<dbReference type="InterPro" id="IPR029058">
    <property type="entry name" value="AB_hydrolase_fold"/>
</dbReference>
<feature type="domain" description="DUF676" evidence="4">
    <location>
        <begin position="420"/>
        <end position="523"/>
    </location>
</feature>
<proteinExistence type="inferred from homology"/>
<dbReference type="Proteomes" id="UP000800097">
    <property type="component" value="Unassembled WGS sequence"/>
</dbReference>
<feature type="compositionally biased region" description="Basic and acidic residues" evidence="3">
    <location>
        <begin position="325"/>
        <end position="338"/>
    </location>
</feature>
<evidence type="ECO:0000256" key="3">
    <source>
        <dbReference type="SAM" id="MobiDB-lite"/>
    </source>
</evidence>
<evidence type="ECO:0000259" key="4">
    <source>
        <dbReference type="Pfam" id="PF05057"/>
    </source>
</evidence>
<feature type="domain" description="DUF676" evidence="4">
    <location>
        <begin position="349"/>
        <end position="395"/>
    </location>
</feature>
<dbReference type="PANTHER" id="PTHR12482:SF62">
    <property type="entry name" value="LIPASE ROG1-RELATED"/>
    <property type="match status" value="1"/>
</dbReference>
<dbReference type="GO" id="GO:0016042">
    <property type="term" value="P:lipid catabolic process"/>
    <property type="evidence" value="ECO:0007669"/>
    <property type="project" value="UniProtKB-KW"/>
</dbReference>
<evidence type="ECO:0000256" key="1">
    <source>
        <dbReference type="ARBA" id="ARBA00007920"/>
    </source>
</evidence>
<keyword evidence="2" id="KW-0443">Lipid metabolism</keyword>
<feature type="compositionally biased region" description="Polar residues" evidence="3">
    <location>
        <begin position="202"/>
        <end position="216"/>
    </location>
</feature>
<dbReference type="InterPro" id="IPR007751">
    <property type="entry name" value="DUF676_lipase-like"/>
</dbReference>
<dbReference type="OrthoDB" id="5368485at2759"/>
<dbReference type="AlphaFoldDB" id="A0A6A6JV39"/>
<keyword evidence="2" id="KW-0442">Lipid degradation</keyword>
<feature type="region of interest" description="Disordered" evidence="3">
    <location>
        <begin position="253"/>
        <end position="279"/>
    </location>
</feature>
<sequence>MLLTPRTYSLAQVPDEGCRHARTSYFLLTPSRKERLIEEKRARRMLLLHQTGAVKVGEIVRYTLTYTPSEDRILPSPPFLYVKIKNTVSVALRAAYIHGPYTLHVAAYPSTFNPNKKVESPRRDGIPEFEPNLKAGASWTARLTVPEYIREAASDPSDDAPKSVTWIIEVTSQIIFSRTASVSYELLIARDQKSLDLGFTAITGNSQGSPGQVQDHQQGKKSHTSNHPAQPKGVYSKAVKLVVDDTTSLWNKPALPEWDEQERSHRGSGDAHNGGPSPKKKKIHLVVLTHGLHSNLTADMLYMKESIDATVKQARENRRRRRREAKAGEPRKSGESKDAATAPLSGGQEDITECDEDDDEEQVVVRGFDGNMTRTERGIQYLGKRLAKHVLRTTYPDQPFLPVKKASIGKKLSGTLSPTKSKSEHDFTALEGRLHHLHHHQYERAYQYTSISFIGHSLGGLVQTYAIAYIHKHSPQFFEKIKPINFIALASPFLGLSNENPMYVKFALDFGLVGRTGQDLGLTWRAPNIAKSGWSAIVRFDGI</sequence>
<evidence type="ECO:0000313" key="6">
    <source>
        <dbReference type="Proteomes" id="UP000800097"/>
    </source>
</evidence>
<feature type="region of interest" description="Disordered" evidence="3">
    <location>
        <begin position="312"/>
        <end position="360"/>
    </location>
</feature>
<dbReference type="InterPro" id="IPR044294">
    <property type="entry name" value="Lipase-like"/>
</dbReference>
<keyword evidence="6" id="KW-1185">Reference proteome</keyword>
<feature type="region of interest" description="Disordered" evidence="3">
    <location>
        <begin position="201"/>
        <end position="234"/>
    </location>
</feature>
<dbReference type="PANTHER" id="PTHR12482">
    <property type="entry name" value="LIPASE ROG1-RELATED-RELATED"/>
    <property type="match status" value="1"/>
</dbReference>
<dbReference type="RefSeq" id="XP_033657622.1">
    <property type="nucleotide sequence ID" value="XM_033800603.1"/>
</dbReference>